<dbReference type="EMBL" id="WTYD01000001">
    <property type="protein sequence ID" value="MXO53414.1"/>
    <property type="molecule type" value="Genomic_DNA"/>
</dbReference>
<dbReference type="Pfam" id="PF07811">
    <property type="entry name" value="TadE"/>
    <property type="match status" value="1"/>
</dbReference>
<comment type="caution">
    <text evidence="3">The sequence shown here is derived from an EMBL/GenBank/DDBJ whole genome shotgun (WGS) entry which is preliminary data.</text>
</comment>
<reference evidence="3 4" key="1">
    <citation type="submission" date="2019-12" db="EMBL/GenBank/DDBJ databases">
        <title>Genomic-based taxomic classification of the family Erythrobacteraceae.</title>
        <authorList>
            <person name="Xu L."/>
        </authorList>
    </citation>
    <scope>NUCLEOTIDE SEQUENCE [LARGE SCALE GENOMIC DNA]</scope>
    <source>
        <strain evidence="3 4">JCM 17468</strain>
    </source>
</reference>
<dbReference type="Proteomes" id="UP000430272">
    <property type="component" value="Unassembled WGS sequence"/>
</dbReference>
<keyword evidence="1" id="KW-1133">Transmembrane helix</keyword>
<evidence type="ECO:0000313" key="4">
    <source>
        <dbReference type="Proteomes" id="UP000430272"/>
    </source>
</evidence>
<protein>
    <submittedName>
        <fullName evidence="3">Pilus assembly protein</fullName>
    </submittedName>
</protein>
<dbReference type="OrthoDB" id="7306064at2"/>
<evidence type="ECO:0000313" key="3">
    <source>
        <dbReference type="EMBL" id="MXO53414.1"/>
    </source>
</evidence>
<sequence>MIRRPMGSDQRGATVVELAFALPVFVMLIMGAFHFGHQIYINAVMQGALEEASRQVSLETANGQFGEIEKRYKSQIQPIMPQATISLTAQNYKDYDSVDQPEVWADGNSDGRCNNNEAFEDLNRNGRWDADAGATGIGGARDIVELTANVSYEALFPFYRFIGGSSIVNLSSKTYLKTQPYKQQQARQPVTGVCP</sequence>
<proteinExistence type="predicted"/>
<keyword evidence="1" id="KW-0812">Transmembrane</keyword>
<dbReference type="AlphaFoldDB" id="A0A844Y5K1"/>
<gene>
    <name evidence="3" type="ORF">GRI47_05250</name>
</gene>
<accession>A0A844Y5K1</accession>
<feature type="domain" description="TadE-like" evidence="2">
    <location>
        <begin position="12"/>
        <end position="54"/>
    </location>
</feature>
<dbReference type="RefSeq" id="WP_160660278.1">
    <property type="nucleotide sequence ID" value="NZ_BAABDV010000001.1"/>
</dbReference>
<evidence type="ECO:0000259" key="2">
    <source>
        <dbReference type="Pfam" id="PF07811"/>
    </source>
</evidence>
<keyword evidence="4" id="KW-1185">Reference proteome</keyword>
<evidence type="ECO:0000256" key="1">
    <source>
        <dbReference type="SAM" id="Phobius"/>
    </source>
</evidence>
<organism evidence="3 4">
    <name type="scientific">Qipengyuania pelagi</name>
    <dbReference type="NCBI Taxonomy" id="994320"/>
    <lineage>
        <taxon>Bacteria</taxon>
        <taxon>Pseudomonadati</taxon>
        <taxon>Pseudomonadota</taxon>
        <taxon>Alphaproteobacteria</taxon>
        <taxon>Sphingomonadales</taxon>
        <taxon>Erythrobacteraceae</taxon>
        <taxon>Qipengyuania</taxon>
    </lineage>
</organism>
<name>A0A844Y5K1_9SPHN</name>
<feature type="transmembrane region" description="Helical" evidence="1">
    <location>
        <begin position="12"/>
        <end position="35"/>
    </location>
</feature>
<dbReference type="InterPro" id="IPR012495">
    <property type="entry name" value="TadE-like_dom"/>
</dbReference>
<keyword evidence="1" id="KW-0472">Membrane</keyword>